<evidence type="ECO:0000313" key="2">
    <source>
        <dbReference type="Proteomes" id="UP001172155"/>
    </source>
</evidence>
<proteinExistence type="predicted"/>
<organism evidence="1 2">
    <name type="scientific">Schizothecium vesticola</name>
    <dbReference type="NCBI Taxonomy" id="314040"/>
    <lineage>
        <taxon>Eukaryota</taxon>
        <taxon>Fungi</taxon>
        <taxon>Dikarya</taxon>
        <taxon>Ascomycota</taxon>
        <taxon>Pezizomycotina</taxon>
        <taxon>Sordariomycetes</taxon>
        <taxon>Sordariomycetidae</taxon>
        <taxon>Sordariales</taxon>
        <taxon>Schizotheciaceae</taxon>
        <taxon>Schizothecium</taxon>
    </lineage>
</organism>
<comment type="caution">
    <text evidence="1">The sequence shown here is derived from an EMBL/GenBank/DDBJ whole genome shotgun (WGS) entry which is preliminary data.</text>
</comment>
<dbReference type="Proteomes" id="UP001172155">
    <property type="component" value="Unassembled WGS sequence"/>
</dbReference>
<accession>A0AA40ENN2</accession>
<dbReference type="AlphaFoldDB" id="A0AA40ENN2"/>
<evidence type="ECO:0000313" key="1">
    <source>
        <dbReference type="EMBL" id="KAK0742671.1"/>
    </source>
</evidence>
<gene>
    <name evidence="1" type="ORF">B0T18DRAFT_301009</name>
</gene>
<feature type="non-terminal residue" evidence="1">
    <location>
        <position position="1"/>
    </location>
</feature>
<keyword evidence="2" id="KW-1185">Reference proteome</keyword>
<sequence>ISWLISAKRCQVFMGTPHRGSSLADWGSILTGVGKVMFLSPKKEFLDNLKSNNNAFLNSSEDLFKIVDRYSIKSFYKED</sequence>
<protein>
    <submittedName>
        <fullName evidence="1">Uncharacterized protein</fullName>
    </submittedName>
</protein>
<feature type="non-terminal residue" evidence="1">
    <location>
        <position position="79"/>
    </location>
</feature>
<reference evidence="1" key="1">
    <citation type="submission" date="2023-06" db="EMBL/GenBank/DDBJ databases">
        <title>Genome-scale phylogeny and comparative genomics of the fungal order Sordariales.</title>
        <authorList>
            <consortium name="Lawrence Berkeley National Laboratory"/>
            <person name="Hensen N."/>
            <person name="Bonometti L."/>
            <person name="Westerberg I."/>
            <person name="Brannstrom I.O."/>
            <person name="Guillou S."/>
            <person name="Cros-Aarteil S."/>
            <person name="Calhoun S."/>
            <person name="Haridas S."/>
            <person name="Kuo A."/>
            <person name="Mondo S."/>
            <person name="Pangilinan J."/>
            <person name="Riley R."/>
            <person name="LaButti K."/>
            <person name="Andreopoulos B."/>
            <person name="Lipzen A."/>
            <person name="Chen C."/>
            <person name="Yanf M."/>
            <person name="Daum C."/>
            <person name="Ng V."/>
            <person name="Clum A."/>
            <person name="Steindorff A."/>
            <person name="Ohm R."/>
            <person name="Martin F."/>
            <person name="Silar P."/>
            <person name="Natvig D."/>
            <person name="Lalanne C."/>
            <person name="Gautier V."/>
            <person name="Ament-velasquez S.L."/>
            <person name="Kruys A."/>
            <person name="Hutchinson M.I."/>
            <person name="Powell A.J."/>
            <person name="Barry K."/>
            <person name="Miller A.N."/>
            <person name="Grigoriev I.V."/>
            <person name="Debuchy R."/>
            <person name="Gladieux P."/>
            <person name="Thoren M.H."/>
            <person name="Johannesson H."/>
        </authorList>
    </citation>
    <scope>NUCLEOTIDE SEQUENCE</scope>
    <source>
        <strain evidence="1">SMH3187-1</strain>
    </source>
</reference>
<name>A0AA40ENN2_9PEZI</name>
<dbReference type="EMBL" id="JAUKUD010000005">
    <property type="protein sequence ID" value="KAK0742671.1"/>
    <property type="molecule type" value="Genomic_DNA"/>
</dbReference>